<keyword evidence="3 11" id="KW-0378">Hydrolase</keyword>
<evidence type="ECO:0000259" key="13">
    <source>
        <dbReference type="PROSITE" id="PS51217"/>
    </source>
</evidence>
<organism evidence="14 16">
    <name type="scientific">Alkalithermobacter thermoalcaliphilus JW-YL-7 = DSM 7308</name>
    <dbReference type="NCBI Taxonomy" id="1121328"/>
    <lineage>
        <taxon>Bacteria</taxon>
        <taxon>Bacillati</taxon>
        <taxon>Bacillota</taxon>
        <taxon>Clostridia</taxon>
        <taxon>Peptostreptococcales</taxon>
        <taxon>Tepidibacteraceae</taxon>
        <taxon>Alkalithermobacter</taxon>
    </lineage>
</organism>
<protein>
    <recommendedName>
        <fullName evidence="9">DNA 3'-5' helicase</fullName>
        <ecNumber evidence="9">5.6.2.4</ecNumber>
    </recommendedName>
</protein>
<dbReference type="Gene3D" id="1.10.486.10">
    <property type="entry name" value="PCRA, domain 4"/>
    <property type="match status" value="1"/>
</dbReference>
<evidence type="ECO:0000256" key="3">
    <source>
        <dbReference type="ARBA" id="ARBA00022801"/>
    </source>
</evidence>
<dbReference type="CDD" id="cd17932">
    <property type="entry name" value="DEXQc_UvrD"/>
    <property type="match status" value="1"/>
</dbReference>
<evidence type="ECO:0000256" key="4">
    <source>
        <dbReference type="ARBA" id="ARBA00022806"/>
    </source>
</evidence>
<evidence type="ECO:0000256" key="8">
    <source>
        <dbReference type="ARBA" id="ARBA00034617"/>
    </source>
</evidence>
<evidence type="ECO:0000256" key="1">
    <source>
        <dbReference type="ARBA" id="ARBA00009922"/>
    </source>
</evidence>
<comment type="caution">
    <text evidence="14">The sequence shown here is derived from an EMBL/GenBank/DDBJ whole genome shotgun (WGS) entry which is preliminary data.</text>
</comment>
<dbReference type="GO" id="GO:0000725">
    <property type="term" value="P:recombinational repair"/>
    <property type="evidence" value="ECO:0007669"/>
    <property type="project" value="TreeGrafter"/>
</dbReference>
<dbReference type="Pfam" id="PF13361">
    <property type="entry name" value="UvrD_C"/>
    <property type="match status" value="1"/>
</dbReference>
<dbReference type="GO" id="GO:0005524">
    <property type="term" value="F:ATP binding"/>
    <property type="evidence" value="ECO:0007669"/>
    <property type="project" value="UniProtKB-UniRule"/>
</dbReference>
<evidence type="ECO:0000259" key="12">
    <source>
        <dbReference type="PROSITE" id="PS51198"/>
    </source>
</evidence>
<dbReference type="Proteomes" id="UP000323392">
    <property type="component" value="Unassembled WGS sequence"/>
</dbReference>
<dbReference type="SUPFAM" id="SSF52540">
    <property type="entry name" value="P-loop containing nucleoside triphosphate hydrolases"/>
    <property type="match status" value="1"/>
</dbReference>
<evidence type="ECO:0000256" key="9">
    <source>
        <dbReference type="ARBA" id="ARBA00034808"/>
    </source>
</evidence>
<keyword evidence="17" id="KW-1185">Reference proteome</keyword>
<comment type="catalytic activity">
    <reaction evidence="8">
        <text>Couples ATP hydrolysis with the unwinding of duplex DNA by translocating in the 3'-5' direction.</text>
        <dbReference type="EC" id="5.6.2.4"/>
    </reaction>
</comment>
<dbReference type="GO" id="GO:0043138">
    <property type="term" value="F:3'-5' DNA helicase activity"/>
    <property type="evidence" value="ECO:0007669"/>
    <property type="project" value="UniProtKB-EC"/>
</dbReference>
<evidence type="ECO:0000256" key="10">
    <source>
        <dbReference type="ARBA" id="ARBA00048988"/>
    </source>
</evidence>
<dbReference type="InterPro" id="IPR027417">
    <property type="entry name" value="P-loop_NTPase"/>
</dbReference>
<evidence type="ECO:0000256" key="5">
    <source>
        <dbReference type="ARBA" id="ARBA00022840"/>
    </source>
</evidence>
<evidence type="ECO:0000313" key="14">
    <source>
        <dbReference type="EMBL" id="KXZ39361.1"/>
    </source>
</evidence>
<feature type="domain" description="UvrD-like helicase C-terminal" evidence="13">
    <location>
        <begin position="280"/>
        <end position="541"/>
    </location>
</feature>
<dbReference type="InterPro" id="IPR000212">
    <property type="entry name" value="DNA_helicase_UvrD/REP"/>
</dbReference>
<evidence type="ECO:0000313" key="15">
    <source>
        <dbReference type="EMBL" id="SHK54603.1"/>
    </source>
</evidence>
<dbReference type="PATRIC" id="fig|1121328.3.peg.436"/>
<proteinExistence type="inferred from homology"/>
<gene>
    <name evidence="14" type="ORF">JWYL7_0436</name>
    <name evidence="15" type="ORF">SAMN05661008_00453</name>
</gene>
<dbReference type="Proteomes" id="UP000092605">
    <property type="component" value="Unassembled WGS sequence"/>
</dbReference>
<dbReference type="InterPro" id="IPR014016">
    <property type="entry name" value="UvrD-like_ATP-bd"/>
</dbReference>
<evidence type="ECO:0000313" key="17">
    <source>
        <dbReference type="Proteomes" id="UP000323392"/>
    </source>
</evidence>
<name>A0A150FP06_CLOPD</name>
<accession>A0A150FP06</accession>
<dbReference type="PANTHER" id="PTHR11070">
    <property type="entry name" value="UVRD / RECB / PCRA DNA HELICASE FAMILY MEMBER"/>
    <property type="match status" value="1"/>
</dbReference>
<evidence type="ECO:0000256" key="6">
    <source>
        <dbReference type="ARBA" id="ARBA00023125"/>
    </source>
</evidence>
<dbReference type="STRING" id="1121328.JWYL7_0436"/>
<dbReference type="Gene3D" id="3.40.50.300">
    <property type="entry name" value="P-loop containing nucleotide triphosphate hydrolases"/>
    <property type="match status" value="2"/>
</dbReference>
<dbReference type="InterPro" id="IPR014017">
    <property type="entry name" value="DNA_helicase_UvrD-like_C"/>
</dbReference>
<evidence type="ECO:0000256" key="7">
    <source>
        <dbReference type="ARBA" id="ARBA00023235"/>
    </source>
</evidence>
<evidence type="ECO:0000313" key="16">
    <source>
        <dbReference type="Proteomes" id="UP000092605"/>
    </source>
</evidence>
<dbReference type="Pfam" id="PF00580">
    <property type="entry name" value="UvrD-helicase"/>
    <property type="match status" value="1"/>
</dbReference>
<dbReference type="EC" id="5.6.2.4" evidence="9"/>
<dbReference type="PROSITE" id="PS51198">
    <property type="entry name" value="UVRD_HELICASE_ATP_BIND"/>
    <property type="match status" value="1"/>
</dbReference>
<dbReference type="GO" id="GO:0003677">
    <property type="term" value="F:DNA binding"/>
    <property type="evidence" value="ECO:0007669"/>
    <property type="project" value="UniProtKB-KW"/>
</dbReference>
<evidence type="ECO:0000256" key="11">
    <source>
        <dbReference type="PROSITE-ProRule" id="PRU00560"/>
    </source>
</evidence>
<reference evidence="15 17" key="2">
    <citation type="submission" date="2016-11" db="EMBL/GenBank/DDBJ databases">
        <authorList>
            <person name="Varghese N."/>
            <person name="Submissions S."/>
        </authorList>
    </citation>
    <scope>NUCLEOTIDE SEQUENCE [LARGE SCALE GENOMIC DNA]</scope>
    <source>
        <strain evidence="15 17">DSM 7308</strain>
    </source>
</reference>
<reference evidence="14 16" key="1">
    <citation type="submission" date="2016-02" db="EMBL/GenBank/DDBJ databases">
        <title>Draft genome sequence for Clostridium paradoxum JW-YL-7.</title>
        <authorList>
            <person name="Utturkar S.M."/>
            <person name="Lancaster A."/>
            <person name="Poole F.L."/>
            <person name="Adams M.W."/>
            <person name="Brown S.D."/>
        </authorList>
    </citation>
    <scope>NUCLEOTIDE SEQUENCE [LARGE SCALE GENOMIC DNA]</scope>
    <source>
        <strain evidence="14 16">JW-YL-7</strain>
    </source>
</reference>
<sequence>MSFNLNEKQLQAINHIDGPCIVLAGPGSGKTNVITHRILNLVENKNINPLNILAISFTKASAVEMKEKTIRLSKTNAVSKVNFGTFHSVFFNILRTFKKYTMENVLDEKEKKYIFKNILKTCQIENCEDDDFIFSVMSEVSFVKNDLANLEDFKSNNLSKQEFVRVYNMYEKYKLDMKKIDFDDMLLYTYDFLKNDKYALDIIKNKYKYILIDEFQDINKVQFEVLKIITNKEKNIFVVGDEDQSIYGFRGSKPDFLFEFERYFHPTKKIILDINYRCTSEIIKASNKLICNNQKRYQKHIKPVKQSHKPIIFQTYTDSEQEAKKIANIIKEKIKNEETSFLDFAVIYRTNMQSRAIIDVFMDMNIPFVVKDSIVTIYDHWISKDIISYLKLALNINLKEEFSRIINRPFRYISKESIKKALENNNFIDSIKKDLQPWQLKTVEDLEIDINYMKFLSPKEAISYIRTNLEYDRYIIDYCLNRKISNVSLFEILDEIESSSENFKTINEYLDHIEKVKQELSIKNSKDDDRVILTTIHSAKGLEFKYVFIIGAIEGVMPHEKSLEDDELIEEERRLFYVAMTRAKDELYISSLKSRYGKKVYVSRFIEEISELLSSDRVCIKKGDIIYHNIFKVGKVIDKKENIITVKFENELKNLDYNICLDNNIIQKL</sequence>
<keyword evidence="7" id="KW-0413">Isomerase</keyword>
<feature type="binding site" evidence="11">
    <location>
        <begin position="24"/>
        <end position="31"/>
    </location>
    <ligand>
        <name>ATP</name>
        <dbReference type="ChEBI" id="CHEBI:30616"/>
    </ligand>
</feature>
<keyword evidence="6" id="KW-0238">DNA-binding</keyword>
<dbReference type="EMBL" id="LSFY01000001">
    <property type="protein sequence ID" value="KXZ39361.1"/>
    <property type="molecule type" value="Genomic_DNA"/>
</dbReference>
<dbReference type="RefSeq" id="WP_066068408.1">
    <property type="nucleotide sequence ID" value="NZ_FRBG01000002.1"/>
</dbReference>
<dbReference type="GO" id="GO:0033202">
    <property type="term" value="C:DNA helicase complex"/>
    <property type="evidence" value="ECO:0007669"/>
    <property type="project" value="TreeGrafter"/>
</dbReference>
<dbReference type="PANTHER" id="PTHR11070:SF2">
    <property type="entry name" value="ATP-DEPENDENT DNA HELICASE SRS2"/>
    <property type="match status" value="1"/>
</dbReference>
<comment type="similarity">
    <text evidence="1">Belongs to the helicase family. UvrD subfamily.</text>
</comment>
<feature type="domain" description="UvrD-like helicase ATP-binding" evidence="12">
    <location>
        <begin position="3"/>
        <end position="279"/>
    </location>
</feature>
<dbReference type="Gene3D" id="1.10.10.160">
    <property type="match status" value="1"/>
</dbReference>
<dbReference type="EMBL" id="FRBG01000002">
    <property type="protein sequence ID" value="SHK54603.1"/>
    <property type="molecule type" value="Genomic_DNA"/>
</dbReference>
<keyword evidence="2 11" id="KW-0547">Nucleotide-binding</keyword>
<keyword evidence="5 11" id="KW-0067">ATP-binding</keyword>
<dbReference type="InterPro" id="IPR013986">
    <property type="entry name" value="DExx_box_DNA_helicase_dom_sf"/>
</dbReference>
<keyword evidence="4 11" id="KW-0347">Helicase</keyword>
<dbReference type="AlphaFoldDB" id="A0A150FP06"/>
<dbReference type="OrthoDB" id="9810135at2"/>
<comment type="catalytic activity">
    <reaction evidence="10">
        <text>ATP + H2O = ADP + phosphate + H(+)</text>
        <dbReference type="Rhea" id="RHEA:13065"/>
        <dbReference type="ChEBI" id="CHEBI:15377"/>
        <dbReference type="ChEBI" id="CHEBI:15378"/>
        <dbReference type="ChEBI" id="CHEBI:30616"/>
        <dbReference type="ChEBI" id="CHEBI:43474"/>
        <dbReference type="ChEBI" id="CHEBI:456216"/>
        <dbReference type="EC" id="5.6.2.4"/>
    </reaction>
</comment>
<dbReference type="PROSITE" id="PS51217">
    <property type="entry name" value="UVRD_HELICASE_CTER"/>
    <property type="match status" value="1"/>
</dbReference>
<dbReference type="GO" id="GO:0016787">
    <property type="term" value="F:hydrolase activity"/>
    <property type="evidence" value="ECO:0007669"/>
    <property type="project" value="UniProtKB-UniRule"/>
</dbReference>
<evidence type="ECO:0000256" key="2">
    <source>
        <dbReference type="ARBA" id="ARBA00022741"/>
    </source>
</evidence>
<dbReference type="GO" id="GO:0005829">
    <property type="term" value="C:cytosol"/>
    <property type="evidence" value="ECO:0007669"/>
    <property type="project" value="TreeGrafter"/>
</dbReference>